<dbReference type="PROSITE" id="PS51405">
    <property type="entry name" value="HEME_HALOPEROXIDASE"/>
    <property type="match status" value="1"/>
</dbReference>
<keyword evidence="3" id="KW-0349">Heme</keyword>
<evidence type="ECO:0000259" key="9">
    <source>
        <dbReference type="PROSITE" id="PS51405"/>
    </source>
</evidence>
<dbReference type="PANTHER" id="PTHR33577:SF19">
    <property type="entry name" value="HEME HALOPEROXIDASE FAMILY PROFILE DOMAIN-CONTAINING PROTEIN-RELATED"/>
    <property type="match status" value="1"/>
</dbReference>
<accession>A0ABR2HT37</accession>
<evidence type="ECO:0000313" key="11">
    <source>
        <dbReference type="Proteomes" id="UP001390339"/>
    </source>
</evidence>
<evidence type="ECO:0000256" key="6">
    <source>
        <dbReference type="ARBA" id="ARBA00023004"/>
    </source>
</evidence>
<dbReference type="Pfam" id="PF01328">
    <property type="entry name" value="Peroxidase_2"/>
    <property type="match status" value="1"/>
</dbReference>
<keyword evidence="8" id="KW-0732">Signal</keyword>
<name>A0ABR2HT37_9PEZI</name>
<dbReference type="PANTHER" id="PTHR33577">
    <property type="entry name" value="STERIGMATOCYSTIN BIOSYNTHESIS PEROXIDASE STCC-RELATED"/>
    <property type="match status" value="1"/>
</dbReference>
<comment type="cofactor">
    <cofactor evidence="1">
        <name>heme b</name>
        <dbReference type="ChEBI" id="CHEBI:60344"/>
    </cofactor>
</comment>
<comment type="caution">
    <text evidence="10">The sequence shown here is derived from an EMBL/GenBank/DDBJ whole genome shotgun (WGS) entry which is preliminary data.</text>
</comment>
<dbReference type="Proteomes" id="UP001390339">
    <property type="component" value="Unassembled WGS sequence"/>
</dbReference>
<evidence type="ECO:0000313" key="10">
    <source>
        <dbReference type="EMBL" id="KAK8852258.1"/>
    </source>
</evidence>
<keyword evidence="2" id="KW-0575">Peroxidase</keyword>
<dbReference type="Gene3D" id="1.10.489.10">
    <property type="entry name" value="Chloroperoxidase-like"/>
    <property type="match status" value="1"/>
</dbReference>
<dbReference type="SUPFAM" id="SSF47571">
    <property type="entry name" value="Cloroperoxidase"/>
    <property type="match status" value="1"/>
</dbReference>
<keyword evidence="11" id="KW-1185">Reference proteome</keyword>
<keyword evidence="5" id="KW-0560">Oxidoreductase</keyword>
<sequence>MKLNFALILAASGHVVAHGGVLRFTGEPIGHEWQRTSADSRSPCPGLNILANHGYLPRDGLNINKTILSKAATEAFGFPPHFNDPAVDLVLNAHLQTTGTNDSFHLGDLSLPASHNECEFDGSLSRNDISFGDASHFDVSVWYKTGSRLGLYDLDYDHKYVFHRAGGNGTGVDMGKNNTDINNNPGPTAYVSIETAALAQAAHYREAMAANKNFSVGVVNGSIQANAFYMFTMWDDVAQAAPKSWVRAFFEDERIPYNYGFPSPGPAKRGEHFLELSSKIYEITRGV</sequence>
<dbReference type="InterPro" id="IPR036851">
    <property type="entry name" value="Chloroperoxidase-like_sf"/>
</dbReference>
<keyword evidence="4" id="KW-0479">Metal-binding</keyword>
<evidence type="ECO:0000256" key="3">
    <source>
        <dbReference type="ARBA" id="ARBA00022617"/>
    </source>
</evidence>
<organism evidence="10 11">
    <name type="scientific">Apiospora arundinis</name>
    <dbReference type="NCBI Taxonomy" id="335852"/>
    <lineage>
        <taxon>Eukaryota</taxon>
        <taxon>Fungi</taxon>
        <taxon>Dikarya</taxon>
        <taxon>Ascomycota</taxon>
        <taxon>Pezizomycotina</taxon>
        <taxon>Sordariomycetes</taxon>
        <taxon>Xylariomycetidae</taxon>
        <taxon>Amphisphaeriales</taxon>
        <taxon>Apiosporaceae</taxon>
        <taxon>Apiospora</taxon>
    </lineage>
</organism>
<evidence type="ECO:0000256" key="8">
    <source>
        <dbReference type="SAM" id="SignalP"/>
    </source>
</evidence>
<evidence type="ECO:0000256" key="5">
    <source>
        <dbReference type="ARBA" id="ARBA00023002"/>
    </source>
</evidence>
<protein>
    <recommendedName>
        <fullName evidence="9">Heme haloperoxidase family profile domain-containing protein</fullName>
    </recommendedName>
</protein>
<proteinExistence type="inferred from homology"/>
<evidence type="ECO:0000256" key="4">
    <source>
        <dbReference type="ARBA" id="ARBA00022723"/>
    </source>
</evidence>
<dbReference type="EMBL" id="JAPCWZ010000009">
    <property type="protein sequence ID" value="KAK8852258.1"/>
    <property type="molecule type" value="Genomic_DNA"/>
</dbReference>
<gene>
    <name evidence="10" type="ORF">PGQ11_014737</name>
</gene>
<evidence type="ECO:0000256" key="7">
    <source>
        <dbReference type="ARBA" id="ARBA00025795"/>
    </source>
</evidence>
<reference evidence="10 11" key="1">
    <citation type="journal article" date="2024" name="IMA Fungus">
        <title>Apiospora arundinis, a panoply of carbohydrate-active enzymes and secondary metabolites.</title>
        <authorList>
            <person name="Sorensen T."/>
            <person name="Petersen C."/>
            <person name="Muurmann A.T."/>
            <person name="Christiansen J.V."/>
            <person name="Brundto M.L."/>
            <person name="Overgaard C.K."/>
            <person name="Boysen A.T."/>
            <person name="Wollenberg R.D."/>
            <person name="Larsen T.O."/>
            <person name="Sorensen J.L."/>
            <person name="Nielsen K.L."/>
            <person name="Sondergaard T.E."/>
        </authorList>
    </citation>
    <scope>NUCLEOTIDE SEQUENCE [LARGE SCALE GENOMIC DNA]</scope>
    <source>
        <strain evidence="10 11">AAU 773</strain>
    </source>
</reference>
<feature type="signal peptide" evidence="8">
    <location>
        <begin position="1"/>
        <end position="17"/>
    </location>
</feature>
<evidence type="ECO:0000256" key="2">
    <source>
        <dbReference type="ARBA" id="ARBA00022559"/>
    </source>
</evidence>
<feature type="domain" description="Heme haloperoxidase family profile" evidence="9">
    <location>
        <begin position="29"/>
        <end position="285"/>
    </location>
</feature>
<comment type="similarity">
    <text evidence="7">Belongs to the chloroperoxidase family.</text>
</comment>
<keyword evidence="6" id="KW-0408">Iron</keyword>
<dbReference type="InterPro" id="IPR000028">
    <property type="entry name" value="Chloroperoxidase"/>
</dbReference>
<evidence type="ECO:0000256" key="1">
    <source>
        <dbReference type="ARBA" id="ARBA00001970"/>
    </source>
</evidence>
<feature type="chain" id="PRO_5046420496" description="Heme haloperoxidase family profile domain-containing protein" evidence="8">
    <location>
        <begin position="18"/>
        <end position="287"/>
    </location>
</feature>